<dbReference type="EMBL" id="VSRR010007204">
    <property type="protein sequence ID" value="MPC46426.1"/>
    <property type="molecule type" value="Genomic_DNA"/>
</dbReference>
<evidence type="ECO:0000313" key="2">
    <source>
        <dbReference type="Proteomes" id="UP000324222"/>
    </source>
</evidence>
<comment type="caution">
    <text evidence="1">The sequence shown here is derived from an EMBL/GenBank/DDBJ whole genome shotgun (WGS) entry which is preliminary data.</text>
</comment>
<keyword evidence="2" id="KW-1185">Reference proteome</keyword>
<organism evidence="1 2">
    <name type="scientific">Portunus trituberculatus</name>
    <name type="common">Swimming crab</name>
    <name type="synonym">Neptunus trituberculatus</name>
    <dbReference type="NCBI Taxonomy" id="210409"/>
    <lineage>
        <taxon>Eukaryota</taxon>
        <taxon>Metazoa</taxon>
        <taxon>Ecdysozoa</taxon>
        <taxon>Arthropoda</taxon>
        <taxon>Crustacea</taxon>
        <taxon>Multicrustacea</taxon>
        <taxon>Malacostraca</taxon>
        <taxon>Eumalacostraca</taxon>
        <taxon>Eucarida</taxon>
        <taxon>Decapoda</taxon>
        <taxon>Pleocyemata</taxon>
        <taxon>Brachyura</taxon>
        <taxon>Eubrachyura</taxon>
        <taxon>Portunoidea</taxon>
        <taxon>Portunidae</taxon>
        <taxon>Portuninae</taxon>
        <taxon>Portunus</taxon>
    </lineage>
</organism>
<gene>
    <name evidence="1" type="ORF">E2C01_040145</name>
</gene>
<name>A0A5B7FLS3_PORTR</name>
<evidence type="ECO:0000313" key="1">
    <source>
        <dbReference type="EMBL" id="MPC46426.1"/>
    </source>
</evidence>
<reference evidence="1 2" key="1">
    <citation type="submission" date="2019-05" db="EMBL/GenBank/DDBJ databases">
        <title>Another draft genome of Portunus trituberculatus and its Hox gene families provides insights of decapod evolution.</title>
        <authorList>
            <person name="Jeong J.-H."/>
            <person name="Song I."/>
            <person name="Kim S."/>
            <person name="Choi T."/>
            <person name="Kim D."/>
            <person name="Ryu S."/>
            <person name="Kim W."/>
        </authorList>
    </citation>
    <scope>NUCLEOTIDE SEQUENCE [LARGE SCALE GENOMIC DNA]</scope>
    <source>
        <tissue evidence="1">Muscle</tissue>
    </source>
</reference>
<dbReference type="AlphaFoldDB" id="A0A5B7FLS3"/>
<dbReference type="Proteomes" id="UP000324222">
    <property type="component" value="Unassembled WGS sequence"/>
</dbReference>
<proteinExistence type="predicted"/>
<accession>A0A5B7FLS3</accession>
<sequence>MYFIRGTTNSVGGSWCKFWSSGKGSVADAEMVVGQEMQGQAVYRHVLDSRAQVETEQHHSQTHHVIWGHGRT</sequence>
<protein>
    <submittedName>
        <fullName evidence="1">Uncharacterized protein</fullName>
    </submittedName>
</protein>